<dbReference type="AlphaFoldDB" id="A0A8S4QZ50"/>
<dbReference type="InterPro" id="IPR036383">
    <property type="entry name" value="TSP1_rpt_sf"/>
</dbReference>
<comment type="caution">
    <text evidence="1">The sequence shown here is derived from an EMBL/GenBank/DDBJ whole genome shotgun (WGS) entry which is preliminary data.</text>
</comment>
<name>A0A8S4QZ50_9NEOP</name>
<dbReference type="InterPro" id="IPR000884">
    <property type="entry name" value="TSP1_rpt"/>
</dbReference>
<reference evidence="1" key="1">
    <citation type="submission" date="2022-03" db="EMBL/GenBank/DDBJ databases">
        <authorList>
            <person name="Lindestad O."/>
        </authorList>
    </citation>
    <scope>NUCLEOTIDE SEQUENCE</scope>
</reference>
<evidence type="ECO:0000313" key="2">
    <source>
        <dbReference type="Proteomes" id="UP000838756"/>
    </source>
</evidence>
<gene>
    <name evidence="1" type="primary">jg24913</name>
    <name evidence="1" type="ORF">PAEG_LOCUS7250</name>
</gene>
<feature type="non-terminal residue" evidence="1">
    <location>
        <position position="1"/>
    </location>
</feature>
<accession>A0A8S4QZ50</accession>
<dbReference type="Gene3D" id="2.20.100.10">
    <property type="entry name" value="Thrombospondin type-1 (TSP1) repeat"/>
    <property type="match status" value="1"/>
</dbReference>
<dbReference type="EMBL" id="CAKXAJ010021555">
    <property type="protein sequence ID" value="CAH2226549.1"/>
    <property type="molecule type" value="Genomic_DNA"/>
</dbReference>
<dbReference type="Pfam" id="PF00090">
    <property type="entry name" value="TSP_1"/>
    <property type="match status" value="1"/>
</dbReference>
<keyword evidence="2" id="KW-1185">Reference proteome</keyword>
<protein>
    <submittedName>
        <fullName evidence="1">Jg24913 protein</fullName>
    </submittedName>
</protein>
<dbReference type="Proteomes" id="UP000838756">
    <property type="component" value="Unassembled WGS sequence"/>
</dbReference>
<proteinExistence type="predicted"/>
<sequence length="127" mass="13628">SARLRLRVEDYEVVCVAGGAPAAQGPTVSTNFPGLSVSSIEPAPPASNGAAASDCRLSGWGEWSPCSVTCGIGYQERSRAVLIRLAVFPNFVSVPIDFLQIPSGFIAMKYHMFFPKMKSIFLLDSSR</sequence>
<dbReference type="OrthoDB" id="4473401at2759"/>
<dbReference type="SUPFAM" id="SSF82895">
    <property type="entry name" value="TSP-1 type 1 repeat"/>
    <property type="match status" value="1"/>
</dbReference>
<dbReference type="PROSITE" id="PS50092">
    <property type="entry name" value="TSP1"/>
    <property type="match status" value="1"/>
</dbReference>
<evidence type="ECO:0000313" key="1">
    <source>
        <dbReference type="EMBL" id="CAH2226549.1"/>
    </source>
</evidence>
<organism evidence="1 2">
    <name type="scientific">Pararge aegeria aegeria</name>
    <dbReference type="NCBI Taxonomy" id="348720"/>
    <lineage>
        <taxon>Eukaryota</taxon>
        <taxon>Metazoa</taxon>
        <taxon>Ecdysozoa</taxon>
        <taxon>Arthropoda</taxon>
        <taxon>Hexapoda</taxon>
        <taxon>Insecta</taxon>
        <taxon>Pterygota</taxon>
        <taxon>Neoptera</taxon>
        <taxon>Endopterygota</taxon>
        <taxon>Lepidoptera</taxon>
        <taxon>Glossata</taxon>
        <taxon>Ditrysia</taxon>
        <taxon>Papilionoidea</taxon>
        <taxon>Nymphalidae</taxon>
        <taxon>Satyrinae</taxon>
        <taxon>Satyrini</taxon>
        <taxon>Parargina</taxon>
        <taxon>Pararge</taxon>
    </lineage>
</organism>